<comment type="caution">
    <text evidence="1">The sequence shown here is derived from an EMBL/GenBank/DDBJ whole genome shotgun (WGS) entry which is preliminary data.</text>
</comment>
<evidence type="ECO:0000313" key="2">
    <source>
        <dbReference type="Proteomes" id="UP000838756"/>
    </source>
</evidence>
<reference evidence="1" key="1">
    <citation type="submission" date="2022-03" db="EMBL/GenBank/DDBJ databases">
        <authorList>
            <person name="Lindestad O."/>
        </authorList>
    </citation>
    <scope>NUCLEOTIDE SEQUENCE</scope>
</reference>
<name>A0A8S4R3T1_9NEOP</name>
<dbReference type="AlphaFoldDB" id="A0A8S4R3T1"/>
<protein>
    <submittedName>
        <fullName evidence="1">Jg20202 protein</fullName>
    </submittedName>
</protein>
<sequence>MRIGRLHTFEKEKRTLRHEGFLRMFSFTVITTDILNYLIENAHNSEKLEVPVQNRTPSHRERVDALATRLSPREKICRRSYFGFEELTDVAHGNSKLLVKISKMR</sequence>
<organism evidence="1 2">
    <name type="scientific">Pararge aegeria aegeria</name>
    <dbReference type="NCBI Taxonomy" id="348720"/>
    <lineage>
        <taxon>Eukaryota</taxon>
        <taxon>Metazoa</taxon>
        <taxon>Ecdysozoa</taxon>
        <taxon>Arthropoda</taxon>
        <taxon>Hexapoda</taxon>
        <taxon>Insecta</taxon>
        <taxon>Pterygota</taxon>
        <taxon>Neoptera</taxon>
        <taxon>Endopterygota</taxon>
        <taxon>Lepidoptera</taxon>
        <taxon>Glossata</taxon>
        <taxon>Ditrysia</taxon>
        <taxon>Papilionoidea</taxon>
        <taxon>Nymphalidae</taxon>
        <taxon>Satyrinae</taxon>
        <taxon>Satyrini</taxon>
        <taxon>Parargina</taxon>
        <taxon>Pararge</taxon>
    </lineage>
</organism>
<dbReference type="Proteomes" id="UP000838756">
    <property type="component" value="Unassembled WGS sequence"/>
</dbReference>
<dbReference type="EMBL" id="CAKXAJ010024767">
    <property type="protein sequence ID" value="CAH2229990.1"/>
    <property type="molecule type" value="Genomic_DNA"/>
</dbReference>
<gene>
    <name evidence="1" type="primary">jg20202</name>
    <name evidence="1" type="ORF">PAEG_LOCUS9269</name>
</gene>
<evidence type="ECO:0000313" key="1">
    <source>
        <dbReference type="EMBL" id="CAH2229990.1"/>
    </source>
</evidence>
<keyword evidence="2" id="KW-1185">Reference proteome</keyword>
<proteinExistence type="predicted"/>
<accession>A0A8S4R3T1</accession>